<feature type="compositionally biased region" description="Basic residues" evidence="1">
    <location>
        <begin position="207"/>
        <end position="234"/>
    </location>
</feature>
<feature type="compositionally biased region" description="Basic and acidic residues" evidence="1">
    <location>
        <begin position="37"/>
        <end position="48"/>
    </location>
</feature>
<sequence length="243" mass="25616">ARSRPLRAAARQDVRGRVHRAAGAGPRGPGRRVLRPARPERGGKDDAHLVGLQPPDPDVRAHRGLRARARHDGRAAARGPGRAGREPRPLPRRGGGPALPRRLLGHEPGAGAPARGRDDGDLRPHRQGAGPPAEALGRHAPPAPARPRAHARAAPRLPRRADGRRGLRAAHGAVGVHPPPARAGHHDPPHDALPRGGRGAVRGGGAHPRRLHHRPRLGGRAARGLRRRVAGRRVRQGDGAGGM</sequence>
<evidence type="ECO:0000256" key="1">
    <source>
        <dbReference type="SAM" id="MobiDB-lite"/>
    </source>
</evidence>
<reference evidence="2" key="1">
    <citation type="submission" date="2020-02" db="EMBL/GenBank/DDBJ databases">
        <authorList>
            <person name="Meier V. D."/>
        </authorList>
    </citation>
    <scope>NUCLEOTIDE SEQUENCE</scope>
    <source>
        <strain evidence="2">AVDCRST_MAG13</strain>
    </source>
</reference>
<feature type="non-terminal residue" evidence="2">
    <location>
        <position position="1"/>
    </location>
</feature>
<feature type="compositionally biased region" description="Gly residues" evidence="1">
    <location>
        <begin position="196"/>
        <end position="206"/>
    </location>
</feature>
<feature type="compositionally biased region" description="Basic and acidic residues" evidence="1">
    <location>
        <begin position="184"/>
        <end position="193"/>
    </location>
</feature>
<keyword evidence="2" id="KW-0067">ATP-binding</keyword>
<dbReference type="AlphaFoldDB" id="A0A6J4S1Q4"/>
<keyword evidence="2" id="KW-0547">Nucleotide-binding</keyword>
<accession>A0A6J4S1Q4</accession>
<evidence type="ECO:0000313" key="2">
    <source>
        <dbReference type="EMBL" id="CAA9484103.1"/>
    </source>
</evidence>
<dbReference type="EMBL" id="CADCVO010000213">
    <property type="protein sequence ID" value="CAA9484103.1"/>
    <property type="molecule type" value="Genomic_DNA"/>
</dbReference>
<feature type="region of interest" description="Disordered" evidence="1">
    <location>
        <begin position="1"/>
        <end position="243"/>
    </location>
</feature>
<organism evidence="2">
    <name type="scientific">uncultured Solirubrobacteraceae bacterium</name>
    <dbReference type="NCBI Taxonomy" id="1162706"/>
    <lineage>
        <taxon>Bacteria</taxon>
        <taxon>Bacillati</taxon>
        <taxon>Actinomycetota</taxon>
        <taxon>Thermoleophilia</taxon>
        <taxon>Solirubrobacterales</taxon>
        <taxon>Solirubrobacteraceae</taxon>
        <taxon>environmental samples</taxon>
    </lineage>
</organism>
<name>A0A6J4S1Q4_9ACTN</name>
<dbReference type="GO" id="GO:0005524">
    <property type="term" value="F:ATP binding"/>
    <property type="evidence" value="ECO:0007669"/>
    <property type="project" value="UniProtKB-KW"/>
</dbReference>
<feature type="non-terminal residue" evidence="2">
    <location>
        <position position="243"/>
    </location>
</feature>
<gene>
    <name evidence="2" type="ORF">AVDCRST_MAG13-1345</name>
</gene>
<feature type="compositionally biased region" description="Basic and acidic residues" evidence="1">
    <location>
        <begin position="115"/>
        <end position="124"/>
    </location>
</feature>
<protein>
    <submittedName>
        <fullName evidence="2">Efflux ABC transporter, ATP-binding protein</fullName>
    </submittedName>
</protein>
<proteinExistence type="predicted"/>